<proteinExistence type="predicted"/>
<gene>
    <name evidence="1" type="ORF">SAMN04487894_1368</name>
</gene>
<evidence type="ECO:0008006" key="3">
    <source>
        <dbReference type="Google" id="ProtNLM"/>
    </source>
</evidence>
<protein>
    <recommendedName>
        <fullName evidence="3">HEPN domain-containing protein</fullName>
    </recommendedName>
</protein>
<dbReference type="EMBL" id="FMZO01000036">
    <property type="protein sequence ID" value="SDE32757.1"/>
    <property type="molecule type" value="Genomic_DNA"/>
</dbReference>
<reference evidence="2" key="1">
    <citation type="submission" date="2016-10" db="EMBL/GenBank/DDBJ databases">
        <authorList>
            <person name="Varghese N."/>
            <person name="Submissions S."/>
        </authorList>
    </citation>
    <scope>NUCLEOTIDE SEQUENCE [LARGE SCALE GENOMIC DNA]</scope>
    <source>
        <strain evidence="2">DSM 25811 / CCM 8410 / LMG 26954 / E90</strain>
    </source>
</reference>
<dbReference type="Proteomes" id="UP000198757">
    <property type="component" value="Unassembled WGS sequence"/>
</dbReference>
<accession>A0A1G7C0E7</accession>
<evidence type="ECO:0000313" key="1">
    <source>
        <dbReference type="EMBL" id="SDE32757.1"/>
    </source>
</evidence>
<keyword evidence="2" id="KW-1185">Reference proteome</keyword>
<dbReference type="AlphaFoldDB" id="A0A1G7C0E7"/>
<dbReference type="STRING" id="1285928.SAMN04487894_1368"/>
<organism evidence="1 2">
    <name type="scientific">Niabella drilacis (strain DSM 25811 / CCM 8410 / CCUG 62505 / LMG 26954 / E90)</name>
    <dbReference type="NCBI Taxonomy" id="1285928"/>
    <lineage>
        <taxon>Bacteria</taxon>
        <taxon>Pseudomonadati</taxon>
        <taxon>Bacteroidota</taxon>
        <taxon>Chitinophagia</taxon>
        <taxon>Chitinophagales</taxon>
        <taxon>Chitinophagaceae</taxon>
        <taxon>Niabella</taxon>
    </lineage>
</organism>
<sequence length="112" mass="13388">MKNHLNQARHNERLHGLMCTNFSDNYFDWKITCLFYIAFHGIQALAVHRKVNLGNRHHEIIQNMKPGNPKRTLTVKSDIYEAYDALFTYSWTARYDGFSDFETFQELKKYDH</sequence>
<name>A0A1G7C0E7_NIADE</name>
<evidence type="ECO:0000313" key="2">
    <source>
        <dbReference type="Proteomes" id="UP000198757"/>
    </source>
</evidence>